<keyword evidence="2" id="KW-1185">Reference proteome</keyword>
<accession>A0A9W4WKU5</accession>
<comment type="caution">
    <text evidence="1">The sequence shown here is derived from an EMBL/GenBank/DDBJ whole genome shotgun (WGS) entry which is preliminary data.</text>
</comment>
<sequence length="74" mass="8460">MTKQGILLVVSDESFEILVPKSEYSNLPIKVTESVYSATINRKIFIDMINKQVIEGEEEIAEYQVKIEIPSKQN</sequence>
<dbReference type="AlphaFoldDB" id="A0A9W4WKU5"/>
<evidence type="ECO:0000313" key="1">
    <source>
        <dbReference type="EMBL" id="CAI2169537.1"/>
    </source>
</evidence>
<protein>
    <submittedName>
        <fullName evidence="1">17487_t:CDS:1</fullName>
    </submittedName>
</protein>
<gene>
    <name evidence="1" type="ORF">FWILDA_LOCUS4128</name>
</gene>
<proteinExistence type="predicted"/>
<reference evidence="1" key="1">
    <citation type="submission" date="2022-08" db="EMBL/GenBank/DDBJ databases">
        <authorList>
            <person name="Kallberg Y."/>
            <person name="Tangrot J."/>
            <person name="Rosling A."/>
        </authorList>
    </citation>
    <scope>NUCLEOTIDE SEQUENCE</scope>
    <source>
        <strain evidence="1">Wild A</strain>
    </source>
</reference>
<organism evidence="1 2">
    <name type="scientific">Funneliformis geosporum</name>
    <dbReference type="NCBI Taxonomy" id="1117311"/>
    <lineage>
        <taxon>Eukaryota</taxon>
        <taxon>Fungi</taxon>
        <taxon>Fungi incertae sedis</taxon>
        <taxon>Mucoromycota</taxon>
        <taxon>Glomeromycotina</taxon>
        <taxon>Glomeromycetes</taxon>
        <taxon>Glomerales</taxon>
        <taxon>Glomeraceae</taxon>
        <taxon>Funneliformis</taxon>
    </lineage>
</organism>
<name>A0A9W4WKU5_9GLOM</name>
<dbReference type="EMBL" id="CAMKVN010000597">
    <property type="protein sequence ID" value="CAI2169537.1"/>
    <property type="molecule type" value="Genomic_DNA"/>
</dbReference>
<dbReference type="Proteomes" id="UP001153678">
    <property type="component" value="Unassembled WGS sequence"/>
</dbReference>
<evidence type="ECO:0000313" key="2">
    <source>
        <dbReference type="Proteomes" id="UP001153678"/>
    </source>
</evidence>